<dbReference type="Proteomes" id="UP000285092">
    <property type="component" value="Unassembled WGS sequence"/>
</dbReference>
<protein>
    <recommendedName>
        <fullName evidence="12">Probable peptidoglycan glycosyltransferase FtsW</fullName>
        <ecNumber evidence="14">2.4.99.28</ecNumber>
    </recommendedName>
    <alternativeName>
        <fullName evidence="13">Cell division protein FtsW</fullName>
    </alternativeName>
    <alternativeName>
        <fullName evidence="10">Cell wall polymerase</fullName>
    </alternativeName>
    <alternativeName>
        <fullName evidence="9">Peptidoglycan polymerase</fullName>
    </alternativeName>
</protein>
<gene>
    <name evidence="17" type="ORF">D2V04_09265</name>
</gene>
<comment type="similarity">
    <text evidence="11">Belongs to the SEDS family. FtsW subfamily.</text>
</comment>
<feature type="transmembrane region" description="Helical" evidence="16">
    <location>
        <begin position="147"/>
        <end position="164"/>
    </location>
</feature>
<evidence type="ECO:0000256" key="3">
    <source>
        <dbReference type="ARBA" id="ARBA00022679"/>
    </source>
</evidence>
<dbReference type="GO" id="GO:0015648">
    <property type="term" value="F:lipid-linked peptidoglycan transporter activity"/>
    <property type="evidence" value="ECO:0007669"/>
    <property type="project" value="TreeGrafter"/>
</dbReference>
<evidence type="ECO:0000256" key="6">
    <source>
        <dbReference type="ARBA" id="ARBA00022984"/>
    </source>
</evidence>
<evidence type="ECO:0000256" key="16">
    <source>
        <dbReference type="SAM" id="Phobius"/>
    </source>
</evidence>
<dbReference type="EC" id="2.4.99.28" evidence="14"/>
<dbReference type="GO" id="GO:0009252">
    <property type="term" value="P:peptidoglycan biosynthetic process"/>
    <property type="evidence" value="ECO:0007669"/>
    <property type="project" value="UniProtKB-KW"/>
</dbReference>
<feature type="transmembrane region" description="Helical" evidence="16">
    <location>
        <begin position="109"/>
        <end position="127"/>
    </location>
</feature>
<evidence type="ECO:0000256" key="1">
    <source>
        <dbReference type="ARBA" id="ARBA00004141"/>
    </source>
</evidence>
<comment type="caution">
    <text evidence="17">The sequence shown here is derived from an EMBL/GenBank/DDBJ whole genome shotgun (WGS) entry which is preliminary data.</text>
</comment>
<keyword evidence="4 16" id="KW-0812">Transmembrane</keyword>
<evidence type="ECO:0000256" key="13">
    <source>
        <dbReference type="ARBA" id="ARBA00041418"/>
    </source>
</evidence>
<dbReference type="GO" id="GO:0008360">
    <property type="term" value="P:regulation of cell shape"/>
    <property type="evidence" value="ECO:0007669"/>
    <property type="project" value="UniProtKB-KW"/>
</dbReference>
<accession>A0A418NHE7</accession>
<keyword evidence="8 16" id="KW-0472">Membrane</keyword>
<dbReference type="GO" id="GO:0032153">
    <property type="term" value="C:cell division site"/>
    <property type="evidence" value="ECO:0007669"/>
    <property type="project" value="TreeGrafter"/>
</dbReference>
<dbReference type="PANTHER" id="PTHR30474">
    <property type="entry name" value="CELL CYCLE PROTEIN"/>
    <property type="match status" value="1"/>
</dbReference>
<evidence type="ECO:0000313" key="17">
    <source>
        <dbReference type="EMBL" id="RIV78064.1"/>
    </source>
</evidence>
<dbReference type="OrthoDB" id="9768187at2"/>
<evidence type="ECO:0000256" key="4">
    <source>
        <dbReference type="ARBA" id="ARBA00022692"/>
    </source>
</evidence>
<evidence type="ECO:0000256" key="9">
    <source>
        <dbReference type="ARBA" id="ARBA00032370"/>
    </source>
</evidence>
<dbReference type="EMBL" id="QXFK01000016">
    <property type="protein sequence ID" value="RIV78064.1"/>
    <property type="molecule type" value="Genomic_DNA"/>
</dbReference>
<dbReference type="GO" id="GO:0008955">
    <property type="term" value="F:peptidoglycan glycosyltransferase activity"/>
    <property type="evidence" value="ECO:0007669"/>
    <property type="project" value="UniProtKB-EC"/>
</dbReference>
<evidence type="ECO:0000313" key="18">
    <source>
        <dbReference type="Proteomes" id="UP000285092"/>
    </source>
</evidence>
<keyword evidence="17" id="KW-0132">Cell division</keyword>
<feature type="transmembrane region" description="Helical" evidence="16">
    <location>
        <begin position="77"/>
        <end position="97"/>
    </location>
</feature>
<keyword evidence="17" id="KW-0131">Cell cycle</keyword>
<feature type="transmembrane region" description="Helical" evidence="16">
    <location>
        <begin position="296"/>
        <end position="317"/>
    </location>
</feature>
<feature type="transmembrane region" description="Helical" evidence="16">
    <location>
        <begin position="329"/>
        <end position="350"/>
    </location>
</feature>
<evidence type="ECO:0000256" key="11">
    <source>
        <dbReference type="ARBA" id="ARBA00038053"/>
    </source>
</evidence>
<dbReference type="AlphaFoldDB" id="A0A418NHE7"/>
<evidence type="ECO:0000256" key="10">
    <source>
        <dbReference type="ARBA" id="ARBA00033270"/>
    </source>
</evidence>
<dbReference type="RefSeq" id="WP_119513310.1">
    <property type="nucleotide sequence ID" value="NZ_QXFK01000016.1"/>
</dbReference>
<dbReference type="Pfam" id="PF01098">
    <property type="entry name" value="FTSW_RODA_SPOVE"/>
    <property type="match status" value="1"/>
</dbReference>
<evidence type="ECO:0000256" key="8">
    <source>
        <dbReference type="ARBA" id="ARBA00023136"/>
    </source>
</evidence>
<dbReference type="GO" id="GO:0005886">
    <property type="term" value="C:plasma membrane"/>
    <property type="evidence" value="ECO:0007669"/>
    <property type="project" value="TreeGrafter"/>
</dbReference>
<proteinExistence type="inferred from homology"/>
<dbReference type="PANTHER" id="PTHR30474:SF2">
    <property type="entry name" value="PEPTIDOGLYCAN GLYCOSYLTRANSFERASE FTSW-RELATED"/>
    <property type="match status" value="1"/>
</dbReference>
<keyword evidence="3" id="KW-0808">Transferase</keyword>
<evidence type="ECO:0000256" key="12">
    <source>
        <dbReference type="ARBA" id="ARBA00041185"/>
    </source>
</evidence>
<comment type="subcellular location">
    <subcellularLocation>
        <location evidence="1">Membrane</location>
        <topology evidence="1">Multi-pass membrane protein</topology>
    </subcellularLocation>
</comment>
<evidence type="ECO:0000256" key="2">
    <source>
        <dbReference type="ARBA" id="ARBA00022676"/>
    </source>
</evidence>
<feature type="transmembrane region" description="Helical" evidence="16">
    <location>
        <begin position="362"/>
        <end position="383"/>
    </location>
</feature>
<evidence type="ECO:0000256" key="7">
    <source>
        <dbReference type="ARBA" id="ARBA00022989"/>
    </source>
</evidence>
<evidence type="ECO:0000256" key="5">
    <source>
        <dbReference type="ARBA" id="ARBA00022960"/>
    </source>
</evidence>
<comment type="catalytic activity">
    <reaction evidence="15">
        <text>[GlcNAc-(1-&gt;4)-Mur2Ac(oyl-L-Ala-gamma-D-Glu-L-Lys-D-Ala-D-Ala)](n)-di-trans,octa-cis-undecaprenyl diphosphate + beta-D-GlcNAc-(1-&gt;4)-Mur2Ac(oyl-L-Ala-gamma-D-Glu-L-Lys-D-Ala-D-Ala)-di-trans,octa-cis-undecaprenyl diphosphate = [GlcNAc-(1-&gt;4)-Mur2Ac(oyl-L-Ala-gamma-D-Glu-L-Lys-D-Ala-D-Ala)](n+1)-di-trans,octa-cis-undecaprenyl diphosphate + di-trans,octa-cis-undecaprenyl diphosphate + H(+)</text>
        <dbReference type="Rhea" id="RHEA:23708"/>
        <dbReference type="Rhea" id="RHEA-COMP:9602"/>
        <dbReference type="Rhea" id="RHEA-COMP:9603"/>
        <dbReference type="ChEBI" id="CHEBI:15378"/>
        <dbReference type="ChEBI" id="CHEBI:58405"/>
        <dbReference type="ChEBI" id="CHEBI:60033"/>
        <dbReference type="ChEBI" id="CHEBI:78435"/>
        <dbReference type="EC" id="2.4.99.28"/>
    </reaction>
</comment>
<keyword evidence="5" id="KW-0133">Cell shape</keyword>
<feature type="transmembrane region" description="Helical" evidence="16">
    <location>
        <begin position="195"/>
        <end position="211"/>
    </location>
</feature>
<keyword evidence="6" id="KW-0573">Peptidoglycan synthesis</keyword>
<feature type="transmembrane region" description="Helical" evidence="16">
    <location>
        <begin position="171"/>
        <end position="189"/>
    </location>
</feature>
<reference evidence="17 18" key="1">
    <citation type="submission" date="2018-08" db="EMBL/GenBank/DDBJ databases">
        <title>Altererythrobacter sp.Ery1 and Ery12, the genome sequencing of novel strains in genus Alterythrobacter.</title>
        <authorList>
            <person name="Cheng H."/>
            <person name="Wu Y.-H."/>
            <person name="Fang C."/>
            <person name="Xu X.-W."/>
        </authorList>
    </citation>
    <scope>NUCLEOTIDE SEQUENCE [LARGE SCALE GENOMIC DNA]</scope>
    <source>
        <strain evidence="17 18">Ery1</strain>
    </source>
</reference>
<feature type="transmembrane region" description="Helical" evidence="16">
    <location>
        <begin position="39"/>
        <end position="57"/>
    </location>
</feature>
<name>A0A418NHE7_9SPHN</name>
<evidence type="ECO:0000256" key="15">
    <source>
        <dbReference type="ARBA" id="ARBA00049902"/>
    </source>
</evidence>
<sequence length="408" mass="44570">MTTSPPYIPRAGERAPRADRYRSTRRAELKIWWREIDRVLLFLILALMAVGTAAVAAASPASASRLSTAKETLPDLYFYWAHLRWQIVGLTVMFAAAMLSRENARRAGIMLFAVMFTLLMLVPILGYEVNGAKRWINLGFSFQPSEFLKPAFAIALAWVISWRARDPNLPVIPIATGIMGAVGMLLMLQPNLGDTVLFAGVWFALVILSGVSTQRLGMVLGAGALVSCMTYLFYENGRNRINDFFAGGTAYDQVDLAERTLLAGGWTGSGLWLGVRKMSLPEAHTDYIFSVIGEEFGLLVCGLIVLLYLAIIVRVLLRLVDEEDLFTLLAGSGLAVLVGGQAFINILVNLQLAPSKGMTLPLVSYGGSSTIAVCLTVGLLLAITRRNPFLRRTSPGLKQRLLGREAQA</sequence>
<feature type="transmembrane region" description="Helical" evidence="16">
    <location>
        <begin position="216"/>
        <end position="234"/>
    </location>
</feature>
<dbReference type="InterPro" id="IPR001182">
    <property type="entry name" value="FtsW/RodA"/>
</dbReference>
<dbReference type="GO" id="GO:0051301">
    <property type="term" value="P:cell division"/>
    <property type="evidence" value="ECO:0007669"/>
    <property type="project" value="UniProtKB-KW"/>
</dbReference>
<keyword evidence="7 16" id="KW-1133">Transmembrane helix</keyword>
<evidence type="ECO:0000256" key="14">
    <source>
        <dbReference type="ARBA" id="ARBA00044770"/>
    </source>
</evidence>
<keyword evidence="18" id="KW-1185">Reference proteome</keyword>
<organism evidence="17 18">
    <name type="scientific">Pelagerythrobacter aerophilus</name>
    <dbReference type="NCBI Taxonomy" id="2306995"/>
    <lineage>
        <taxon>Bacteria</taxon>
        <taxon>Pseudomonadati</taxon>
        <taxon>Pseudomonadota</taxon>
        <taxon>Alphaproteobacteria</taxon>
        <taxon>Sphingomonadales</taxon>
        <taxon>Erythrobacteraceae</taxon>
        <taxon>Pelagerythrobacter</taxon>
    </lineage>
</organism>
<keyword evidence="2" id="KW-0328">Glycosyltransferase</keyword>